<dbReference type="PANTHER" id="PTHR21240">
    <property type="entry name" value="2-AMINO-3-CARBOXYLMUCONATE-6-SEMIALDEHYDE DECARBOXYLASE"/>
    <property type="match status" value="1"/>
</dbReference>
<feature type="compositionally biased region" description="Polar residues" evidence="2">
    <location>
        <begin position="17"/>
        <end position="26"/>
    </location>
</feature>
<keyword evidence="4" id="KW-0378">Hydrolase</keyword>
<dbReference type="AlphaFoldDB" id="A0A0S4QKR6"/>
<keyword evidence="1" id="KW-0456">Lyase</keyword>
<dbReference type="GO" id="GO:0005737">
    <property type="term" value="C:cytoplasm"/>
    <property type="evidence" value="ECO:0007669"/>
    <property type="project" value="TreeGrafter"/>
</dbReference>
<gene>
    <name evidence="4" type="ORF">Ga0074812_10729</name>
</gene>
<proteinExistence type="predicted"/>
<evidence type="ECO:0000259" key="3">
    <source>
        <dbReference type="Pfam" id="PF04909"/>
    </source>
</evidence>
<organism evidence="4 5">
    <name type="scientific">Parafrankia irregularis</name>
    <dbReference type="NCBI Taxonomy" id="795642"/>
    <lineage>
        <taxon>Bacteria</taxon>
        <taxon>Bacillati</taxon>
        <taxon>Actinomycetota</taxon>
        <taxon>Actinomycetes</taxon>
        <taxon>Frankiales</taxon>
        <taxon>Frankiaceae</taxon>
        <taxon>Parafrankia</taxon>
    </lineage>
</organism>
<evidence type="ECO:0000256" key="2">
    <source>
        <dbReference type="SAM" id="MobiDB-lite"/>
    </source>
</evidence>
<dbReference type="Proteomes" id="UP000198802">
    <property type="component" value="Unassembled WGS sequence"/>
</dbReference>
<evidence type="ECO:0000313" key="5">
    <source>
        <dbReference type="Proteomes" id="UP000198802"/>
    </source>
</evidence>
<feature type="domain" description="Amidohydrolase-related" evidence="3">
    <location>
        <begin position="82"/>
        <end position="386"/>
    </location>
</feature>
<dbReference type="RefSeq" id="WP_091275918.1">
    <property type="nucleotide sequence ID" value="NZ_FAOZ01000007.1"/>
</dbReference>
<keyword evidence="5" id="KW-1185">Reference proteome</keyword>
<dbReference type="Pfam" id="PF04909">
    <property type="entry name" value="Amidohydro_2"/>
    <property type="match status" value="1"/>
</dbReference>
<dbReference type="GO" id="GO:0016831">
    <property type="term" value="F:carboxy-lyase activity"/>
    <property type="evidence" value="ECO:0007669"/>
    <property type="project" value="InterPro"/>
</dbReference>
<evidence type="ECO:0000313" key="4">
    <source>
        <dbReference type="EMBL" id="CUU56145.1"/>
    </source>
</evidence>
<dbReference type="PANTHER" id="PTHR21240:SF28">
    <property type="entry name" value="ISO-OROTATE DECARBOXYLASE (EUROFUNG)"/>
    <property type="match status" value="1"/>
</dbReference>
<dbReference type="InterPro" id="IPR032466">
    <property type="entry name" value="Metal_Hydrolase"/>
</dbReference>
<dbReference type="EMBL" id="FAOZ01000007">
    <property type="protein sequence ID" value="CUU56145.1"/>
    <property type="molecule type" value="Genomic_DNA"/>
</dbReference>
<evidence type="ECO:0000256" key="1">
    <source>
        <dbReference type="ARBA" id="ARBA00023239"/>
    </source>
</evidence>
<dbReference type="InterPro" id="IPR006680">
    <property type="entry name" value="Amidohydro-rel"/>
</dbReference>
<dbReference type="SUPFAM" id="SSF51556">
    <property type="entry name" value="Metallo-dependent hydrolases"/>
    <property type="match status" value="1"/>
</dbReference>
<dbReference type="InterPro" id="IPR032465">
    <property type="entry name" value="ACMSD"/>
</dbReference>
<sequence>MTDHQPLLTRGVPTPDSPASDSQGPVGSSAGASRRGLLLAATGVLSSAAVVAATAAPAAAATEPAGGPVPVGRSAAGLPPLIDVHHHAMMPTAVRDWLVGHGVIPASGGFLPTRWDVETTLSTLDGHGIQLALLSAAVPAAFTPTPALAVELSTVVNNSLSEIAHGHPQRFGWLATIPLLDAADAVSEINRAYDDLGADGVLLTTHAGTRYLGDPAWEPVLAALDERSAVVLVHPYDLPGATPIAVPAFLVDYAADTARAAIQLVVSGALDRHPRIEWILAHGGGVFPYLAGRLALGRALGYGADPGTIRSALRRFWYDTAGPMSPYSTPSLLAAAGADRILFGSDYNMVPAATLGDGIAALRSDPALDGRTRAAIARGNALRLFPARAARLP</sequence>
<dbReference type="InterPro" id="IPR006311">
    <property type="entry name" value="TAT_signal"/>
</dbReference>
<reference evidence="5" key="1">
    <citation type="submission" date="2015-11" db="EMBL/GenBank/DDBJ databases">
        <authorList>
            <person name="Varghese N."/>
        </authorList>
    </citation>
    <scope>NUCLEOTIDE SEQUENCE [LARGE SCALE GENOMIC DNA]</scope>
    <source>
        <strain evidence="5">DSM 45899</strain>
    </source>
</reference>
<dbReference type="GO" id="GO:0016787">
    <property type="term" value="F:hydrolase activity"/>
    <property type="evidence" value="ECO:0007669"/>
    <property type="project" value="UniProtKB-KW"/>
</dbReference>
<dbReference type="Gene3D" id="3.20.20.140">
    <property type="entry name" value="Metal-dependent hydrolases"/>
    <property type="match status" value="1"/>
</dbReference>
<dbReference type="PROSITE" id="PS51318">
    <property type="entry name" value="TAT"/>
    <property type="match status" value="1"/>
</dbReference>
<accession>A0A0S4QKR6</accession>
<dbReference type="GO" id="GO:0019748">
    <property type="term" value="P:secondary metabolic process"/>
    <property type="evidence" value="ECO:0007669"/>
    <property type="project" value="TreeGrafter"/>
</dbReference>
<name>A0A0S4QKR6_9ACTN</name>
<feature type="region of interest" description="Disordered" evidence="2">
    <location>
        <begin position="1"/>
        <end position="31"/>
    </location>
</feature>
<protein>
    <submittedName>
        <fullName evidence="4">Predicted metal-dependent hydrolase, TIM-barrel fold</fullName>
    </submittedName>
</protein>